<keyword evidence="3" id="KW-1185">Reference proteome</keyword>
<accession>A0A9W6M250</accession>
<dbReference type="InterPro" id="IPR050570">
    <property type="entry name" value="Cell_wall_metabolism_enzyme"/>
</dbReference>
<dbReference type="InterPro" id="IPR011055">
    <property type="entry name" value="Dup_hybrid_motif"/>
</dbReference>
<proteinExistence type="predicted"/>
<evidence type="ECO:0000313" key="2">
    <source>
        <dbReference type="EMBL" id="GLJ78434.1"/>
    </source>
</evidence>
<dbReference type="Gene3D" id="2.70.70.10">
    <property type="entry name" value="Glucose Permease (Domain IIA)"/>
    <property type="match status" value="1"/>
</dbReference>
<dbReference type="PANTHER" id="PTHR21666:SF270">
    <property type="entry name" value="MUREIN HYDROLASE ACTIVATOR ENVC"/>
    <property type="match status" value="1"/>
</dbReference>
<dbReference type="CDD" id="cd12797">
    <property type="entry name" value="M23_peptidase"/>
    <property type="match status" value="1"/>
</dbReference>
<evidence type="ECO:0000313" key="3">
    <source>
        <dbReference type="Proteomes" id="UP001142317"/>
    </source>
</evidence>
<dbReference type="EMBL" id="BSEO01000001">
    <property type="protein sequence ID" value="GLJ78434.1"/>
    <property type="molecule type" value="Genomic_DNA"/>
</dbReference>
<organism evidence="2 3">
    <name type="scientific">Microbacterium imperiale</name>
    <dbReference type="NCBI Taxonomy" id="33884"/>
    <lineage>
        <taxon>Bacteria</taxon>
        <taxon>Bacillati</taxon>
        <taxon>Actinomycetota</taxon>
        <taxon>Actinomycetes</taxon>
        <taxon>Micrococcales</taxon>
        <taxon>Microbacteriaceae</taxon>
        <taxon>Microbacterium</taxon>
    </lineage>
</organism>
<evidence type="ECO:0000259" key="1">
    <source>
        <dbReference type="Pfam" id="PF01551"/>
    </source>
</evidence>
<reference evidence="2" key="2">
    <citation type="submission" date="2023-01" db="EMBL/GenBank/DDBJ databases">
        <authorList>
            <person name="Sun Q."/>
            <person name="Evtushenko L."/>
        </authorList>
    </citation>
    <scope>NUCLEOTIDE SEQUENCE</scope>
    <source>
        <strain evidence="2">VKM Ac-1447</strain>
    </source>
</reference>
<dbReference type="Proteomes" id="UP001142317">
    <property type="component" value="Unassembled WGS sequence"/>
</dbReference>
<comment type="caution">
    <text evidence="2">The sequence shown here is derived from an EMBL/GenBank/DDBJ whole genome shotgun (WGS) entry which is preliminary data.</text>
</comment>
<dbReference type="SUPFAM" id="SSF51261">
    <property type="entry name" value="Duplicated hybrid motif"/>
    <property type="match status" value="1"/>
</dbReference>
<gene>
    <name evidence="2" type="ORF">GCM10017586_01160</name>
</gene>
<dbReference type="GO" id="GO:0004222">
    <property type="term" value="F:metalloendopeptidase activity"/>
    <property type="evidence" value="ECO:0007669"/>
    <property type="project" value="TreeGrafter"/>
</dbReference>
<reference evidence="2" key="1">
    <citation type="journal article" date="2014" name="Int. J. Syst. Evol. Microbiol.">
        <title>Complete genome sequence of Corynebacterium casei LMG S-19264T (=DSM 44701T), isolated from a smear-ripened cheese.</title>
        <authorList>
            <consortium name="US DOE Joint Genome Institute (JGI-PGF)"/>
            <person name="Walter F."/>
            <person name="Albersmeier A."/>
            <person name="Kalinowski J."/>
            <person name="Ruckert C."/>
        </authorList>
    </citation>
    <scope>NUCLEOTIDE SEQUENCE</scope>
    <source>
        <strain evidence="2">VKM Ac-1447</strain>
    </source>
</reference>
<protein>
    <recommendedName>
        <fullName evidence="1">M23ase beta-sheet core domain-containing protein</fullName>
    </recommendedName>
</protein>
<sequence>MDPTAGEEGRGAAEPLLSRRSLILGSVAAGAIVVGSASSARAFTYQLRSQAEHDALPITWGYPFDSPADRRLGVDGYPGPTYSGHIGVDFFTVPRVGTRVLAVANGTVSQIGDDGEVGRGVFVVVQHAAGVRSEYLHLERGSIAVRVGQPISRWTPLGRTGWTGDVRPKEPLSGHLHLAIFSGPHRTGVVWNPVWLVADAPTPGGTIPEPTPTNYEDDMAYPFRVDNKHLFLVSPGFIKHFSDSGPADLTRNIVASNDEWISLGSADFLKQLDSFGVPRNMVDLTVGRVFDVSAGQMVVGGMWSWAREAQQNTRAILAALNNRP</sequence>
<dbReference type="InterPro" id="IPR016047">
    <property type="entry name" value="M23ase_b-sheet_dom"/>
</dbReference>
<feature type="domain" description="M23ase beta-sheet core" evidence="1">
    <location>
        <begin position="84"/>
        <end position="180"/>
    </location>
</feature>
<dbReference type="Pfam" id="PF01551">
    <property type="entry name" value="Peptidase_M23"/>
    <property type="match status" value="1"/>
</dbReference>
<dbReference type="AlphaFoldDB" id="A0A9W6M250"/>
<name>A0A9W6M250_9MICO</name>
<dbReference type="PANTHER" id="PTHR21666">
    <property type="entry name" value="PEPTIDASE-RELATED"/>
    <property type="match status" value="1"/>
</dbReference>
<dbReference type="RefSeq" id="WP_210005868.1">
    <property type="nucleotide sequence ID" value="NZ_BSEO01000001.1"/>
</dbReference>